<reference evidence="1 2" key="1">
    <citation type="submission" date="2020-06" db="EMBL/GenBank/DDBJ databases">
        <authorList>
            <person name="Li R."/>
            <person name="Bekaert M."/>
        </authorList>
    </citation>
    <scope>NUCLEOTIDE SEQUENCE [LARGE SCALE GENOMIC DNA]</scope>
    <source>
        <strain evidence="2">wild</strain>
    </source>
</reference>
<dbReference type="EMBL" id="CACVKT020005792">
    <property type="protein sequence ID" value="CAC5398002.1"/>
    <property type="molecule type" value="Genomic_DNA"/>
</dbReference>
<protein>
    <submittedName>
        <fullName evidence="1">Uncharacterized protein</fullName>
    </submittedName>
</protein>
<keyword evidence="2" id="KW-1185">Reference proteome</keyword>
<sequence length="171" mass="19530">MVDPQLGEMVDPHNGEMVDPYNGEMVDPNNGDMVDPKHGEMVDPKHREMVDQLIHLKLIGSQTMKKILYLSRNTYVFSFIIDKMSLNKGIWFQNKSFIRDDKTGQCLASITRLECVVAPVVSEPILQSTVYVSKYLKDIECDLLEAKKECRTAIDLLQAERSDESALNEMY</sequence>
<organism evidence="1 2">
    <name type="scientific">Mytilus coruscus</name>
    <name type="common">Sea mussel</name>
    <dbReference type="NCBI Taxonomy" id="42192"/>
    <lineage>
        <taxon>Eukaryota</taxon>
        <taxon>Metazoa</taxon>
        <taxon>Spiralia</taxon>
        <taxon>Lophotrochozoa</taxon>
        <taxon>Mollusca</taxon>
        <taxon>Bivalvia</taxon>
        <taxon>Autobranchia</taxon>
        <taxon>Pteriomorphia</taxon>
        <taxon>Mytilida</taxon>
        <taxon>Mytiloidea</taxon>
        <taxon>Mytilidae</taxon>
        <taxon>Mytilinae</taxon>
        <taxon>Mytilus</taxon>
    </lineage>
</organism>
<name>A0A6J8CT15_MYTCO</name>
<evidence type="ECO:0000313" key="2">
    <source>
        <dbReference type="Proteomes" id="UP000507470"/>
    </source>
</evidence>
<dbReference type="OrthoDB" id="6143007at2759"/>
<evidence type="ECO:0000313" key="1">
    <source>
        <dbReference type="EMBL" id="CAC5398002.1"/>
    </source>
</evidence>
<proteinExistence type="predicted"/>
<gene>
    <name evidence="1" type="ORF">MCOR_32401</name>
</gene>
<dbReference type="AlphaFoldDB" id="A0A6J8CT15"/>
<dbReference type="Proteomes" id="UP000507470">
    <property type="component" value="Unassembled WGS sequence"/>
</dbReference>
<accession>A0A6J8CT15</accession>